<evidence type="ECO:0000313" key="2">
    <source>
        <dbReference type="Proteomes" id="UP001470230"/>
    </source>
</evidence>
<gene>
    <name evidence="1" type="ORF">M9Y10_010882</name>
</gene>
<organism evidence="1 2">
    <name type="scientific">Tritrichomonas musculus</name>
    <dbReference type="NCBI Taxonomy" id="1915356"/>
    <lineage>
        <taxon>Eukaryota</taxon>
        <taxon>Metamonada</taxon>
        <taxon>Parabasalia</taxon>
        <taxon>Tritrichomonadida</taxon>
        <taxon>Tritrichomonadidae</taxon>
        <taxon>Tritrichomonas</taxon>
    </lineage>
</organism>
<sequence length="265" mass="31137">MFSTNQIQLKTKSILKVPLEQYDSFHFIVNDKEFKTTRIIADLLSPKICQIHQCDPTIDCFTITTQNEGDFSTILKLINFQKQDIPDNEINFISEIVEILENDFINVDLPIPEITDENVFNLLQRHLKSKIFYSELISSEIDFISSNFFRIIEEDDEKIMQMDIETIEKVIKNTNLVLRNEDQLLTFINKLYASNSKYSKLYQFCIFENVEKETIDDFLSIYNISDISNEVWVAISIRLKQQIIKDETESEKNNSRYKQVSANIL</sequence>
<evidence type="ECO:0000313" key="1">
    <source>
        <dbReference type="EMBL" id="KAK8865341.1"/>
    </source>
</evidence>
<keyword evidence="2" id="KW-1185">Reference proteome</keyword>
<comment type="caution">
    <text evidence="1">The sequence shown here is derived from an EMBL/GenBank/DDBJ whole genome shotgun (WGS) entry which is preliminary data.</text>
</comment>
<reference evidence="1 2" key="1">
    <citation type="submission" date="2024-04" db="EMBL/GenBank/DDBJ databases">
        <title>Tritrichomonas musculus Genome.</title>
        <authorList>
            <person name="Alves-Ferreira E."/>
            <person name="Grigg M."/>
            <person name="Lorenzi H."/>
            <person name="Galac M."/>
        </authorList>
    </citation>
    <scope>NUCLEOTIDE SEQUENCE [LARGE SCALE GENOMIC DNA]</scope>
    <source>
        <strain evidence="1 2">EAF2021</strain>
    </source>
</reference>
<protein>
    <recommendedName>
        <fullName evidence="3">BTB domain-containing protein</fullName>
    </recommendedName>
</protein>
<dbReference type="EMBL" id="JAPFFF010000016">
    <property type="protein sequence ID" value="KAK8865341.1"/>
    <property type="molecule type" value="Genomic_DNA"/>
</dbReference>
<proteinExistence type="predicted"/>
<evidence type="ECO:0008006" key="3">
    <source>
        <dbReference type="Google" id="ProtNLM"/>
    </source>
</evidence>
<accession>A0ABR2ILX7</accession>
<name>A0ABR2ILX7_9EUKA</name>
<dbReference type="Proteomes" id="UP001470230">
    <property type="component" value="Unassembled WGS sequence"/>
</dbReference>